<organism evidence="1 2">
    <name type="scientific">Panagrolaimus sp. PS1159</name>
    <dbReference type="NCBI Taxonomy" id="55785"/>
    <lineage>
        <taxon>Eukaryota</taxon>
        <taxon>Metazoa</taxon>
        <taxon>Ecdysozoa</taxon>
        <taxon>Nematoda</taxon>
        <taxon>Chromadorea</taxon>
        <taxon>Rhabditida</taxon>
        <taxon>Tylenchina</taxon>
        <taxon>Panagrolaimomorpha</taxon>
        <taxon>Panagrolaimoidea</taxon>
        <taxon>Panagrolaimidae</taxon>
        <taxon>Panagrolaimus</taxon>
    </lineage>
</organism>
<evidence type="ECO:0000313" key="2">
    <source>
        <dbReference type="WBParaSite" id="PS1159_v2.g17329.t1"/>
    </source>
</evidence>
<protein>
    <submittedName>
        <fullName evidence="2">Uncharacterized protein</fullName>
    </submittedName>
</protein>
<dbReference type="WBParaSite" id="PS1159_v2.g17329.t1">
    <property type="protein sequence ID" value="PS1159_v2.g17329.t1"/>
    <property type="gene ID" value="PS1159_v2.g17329"/>
</dbReference>
<sequence>MLLRSTTNPEFHIEVDPSVINCCTVLRNADQYAHNPDEVEVDMTQMQLEKFVEFHNHFDGTPITETDIAWTDEFFENMTKRRV</sequence>
<accession>A0AC35FH54</accession>
<proteinExistence type="predicted"/>
<evidence type="ECO:0000313" key="1">
    <source>
        <dbReference type="Proteomes" id="UP000887580"/>
    </source>
</evidence>
<name>A0AC35FH54_9BILA</name>
<reference evidence="2" key="1">
    <citation type="submission" date="2022-11" db="UniProtKB">
        <authorList>
            <consortium name="WormBaseParasite"/>
        </authorList>
    </citation>
    <scope>IDENTIFICATION</scope>
</reference>
<dbReference type="Proteomes" id="UP000887580">
    <property type="component" value="Unplaced"/>
</dbReference>